<organism evidence="12 13">
    <name type="scientific">Adiantum capillus-veneris</name>
    <name type="common">Maidenhair fern</name>
    <dbReference type="NCBI Taxonomy" id="13818"/>
    <lineage>
        <taxon>Eukaryota</taxon>
        <taxon>Viridiplantae</taxon>
        <taxon>Streptophyta</taxon>
        <taxon>Embryophyta</taxon>
        <taxon>Tracheophyta</taxon>
        <taxon>Polypodiopsida</taxon>
        <taxon>Polypodiidae</taxon>
        <taxon>Polypodiales</taxon>
        <taxon>Pteridineae</taxon>
        <taxon>Pteridaceae</taxon>
        <taxon>Vittarioideae</taxon>
        <taxon>Adiantum</taxon>
    </lineage>
</organism>
<feature type="region of interest" description="Disordered" evidence="10">
    <location>
        <begin position="9"/>
        <end position="44"/>
    </location>
</feature>
<evidence type="ECO:0000256" key="9">
    <source>
        <dbReference type="RuleBase" id="RU361233"/>
    </source>
</evidence>
<comment type="subcellular location">
    <subcellularLocation>
        <location evidence="1 9">Cell membrane</location>
        <topology evidence="1 9">Multi-pass membrane protein</topology>
    </subcellularLocation>
</comment>
<comment type="caution">
    <text evidence="9">Lacks conserved residue(s) required for the propagation of feature annotation.</text>
</comment>
<comment type="subunit">
    <text evidence="3 9">Homodimer and heterodimers.</text>
</comment>
<evidence type="ECO:0000256" key="6">
    <source>
        <dbReference type="ARBA" id="ARBA00022989"/>
    </source>
</evidence>
<dbReference type="InterPro" id="IPR006459">
    <property type="entry name" value="CASP/CASPL"/>
</dbReference>
<evidence type="ECO:0000313" key="12">
    <source>
        <dbReference type="EMBL" id="KAI5066164.1"/>
    </source>
</evidence>
<evidence type="ECO:0000259" key="11">
    <source>
        <dbReference type="Pfam" id="PF04535"/>
    </source>
</evidence>
<evidence type="ECO:0000256" key="3">
    <source>
        <dbReference type="ARBA" id="ARBA00011489"/>
    </source>
</evidence>
<accession>A0A9D4UF49</accession>
<evidence type="ECO:0000256" key="7">
    <source>
        <dbReference type="ARBA" id="ARBA00023136"/>
    </source>
</evidence>
<keyword evidence="4 9" id="KW-1003">Cell membrane</keyword>
<evidence type="ECO:0000256" key="2">
    <source>
        <dbReference type="ARBA" id="ARBA00007651"/>
    </source>
</evidence>
<dbReference type="InterPro" id="IPR006702">
    <property type="entry name" value="CASP_dom"/>
</dbReference>
<feature type="transmembrane region" description="Helical" evidence="9">
    <location>
        <begin position="201"/>
        <end position="224"/>
    </location>
</feature>
<keyword evidence="8" id="KW-0325">Glycoprotein</keyword>
<evidence type="ECO:0000256" key="4">
    <source>
        <dbReference type="ARBA" id="ARBA00022475"/>
    </source>
</evidence>
<dbReference type="EMBL" id="JABFUD020000018">
    <property type="protein sequence ID" value="KAI5066164.1"/>
    <property type="molecule type" value="Genomic_DNA"/>
</dbReference>
<protein>
    <recommendedName>
        <fullName evidence="9">CASP-like protein</fullName>
    </recommendedName>
</protein>
<dbReference type="Pfam" id="PF04535">
    <property type="entry name" value="CASP_dom"/>
    <property type="match status" value="1"/>
</dbReference>
<keyword evidence="5 9" id="KW-0812">Transmembrane</keyword>
<feature type="transmembrane region" description="Helical" evidence="9">
    <location>
        <begin position="62"/>
        <end position="80"/>
    </location>
</feature>
<gene>
    <name evidence="12" type="ORF">GOP47_0018788</name>
</gene>
<evidence type="ECO:0000256" key="5">
    <source>
        <dbReference type="ARBA" id="ARBA00022692"/>
    </source>
</evidence>
<proteinExistence type="inferred from homology"/>
<dbReference type="AlphaFoldDB" id="A0A9D4UF49"/>
<name>A0A9D4UF49_ADICA</name>
<keyword evidence="13" id="KW-1185">Reference proteome</keyword>
<evidence type="ECO:0000256" key="8">
    <source>
        <dbReference type="ARBA" id="ARBA00023180"/>
    </source>
</evidence>
<dbReference type="OrthoDB" id="1928811at2759"/>
<keyword evidence="6 9" id="KW-1133">Transmembrane helix</keyword>
<comment type="caution">
    <text evidence="12">The sequence shown here is derived from an EMBL/GenBank/DDBJ whole genome shotgun (WGS) entry which is preliminary data.</text>
</comment>
<evidence type="ECO:0000313" key="13">
    <source>
        <dbReference type="Proteomes" id="UP000886520"/>
    </source>
</evidence>
<evidence type="ECO:0000256" key="10">
    <source>
        <dbReference type="SAM" id="MobiDB-lite"/>
    </source>
</evidence>
<evidence type="ECO:0000256" key="1">
    <source>
        <dbReference type="ARBA" id="ARBA00004651"/>
    </source>
</evidence>
<dbReference type="PANTHER" id="PTHR33573:SF48">
    <property type="entry name" value="CASP-LIKE PROTEIN 3A1"/>
    <property type="match status" value="1"/>
</dbReference>
<dbReference type="Proteomes" id="UP000886520">
    <property type="component" value="Chromosome 18"/>
</dbReference>
<dbReference type="GO" id="GO:0005886">
    <property type="term" value="C:plasma membrane"/>
    <property type="evidence" value="ECO:0007669"/>
    <property type="project" value="UniProtKB-SubCell"/>
</dbReference>
<feature type="transmembrane region" description="Helical" evidence="9">
    <location>
        <begin position="109"/>
        <end position="132"/>
    </location>
</feature>
<sequence>MAADAMIPISGNDDHGAKDPSNAQKAGGFGLQTKASNGLEMGDRRDADRHGTCIGHLRIADIMLRSAVVAFMVVSLSAMFTSTQRSAVHIFGFNIGVSMRWNRSQPFEFLVVVNLLICAYALAQFVFQSVVFVKKASPTRRRMWMQLVADQACAYLVLAAAAAAAGASRTNKSAFRNLGVQNIHVSGVCTVLDKFCNRATIAFVFTLMAAVAAATSAALDVYLLTYLAC</sequence>
<dbReference type="PANTHER" id="PTHR33573">
    <property type="entry name" value="CASP-LIKE PROTEIN 4A4"/>
    <property type="match status" value="1"/>
</dbReference>
<comment type="similarity">
    <text evidence="2 9">Belongs to the Casparian strip membrane proteins (CASP) family.</text>
</comment>
<dbReference type="NCBIfam" id="TIGR01569">
    <property type="entry name" value="A_tha_TIGR01569"/>
    <property type="match status" value="1"/>
</dbReference>
<reference evidence="12" key="1">
    <citation type="submission" date="2021-01" db="EMBL/GenBank/DDBJ databases">
        <title>Adiantum capillus-veneris genome.</title>
        <authorList>
            <person name="Fang Y."/>
            <person name="Liao Q."/>
        </authorList>
    </citation>
    <scope>NUCLEOTIDE SEQUENCE</scope>
    <source>
        <strain evidence="12">H3</strain>
        <tissue evidence="12">Leaf</tissue>
    </source>
</reference>
<keyword evidence="7 9" id="KW-0472">Membrane</keyword>
<feature type="domain" description="Casparian strip membrane protein" evidence="11">
    <location>
        <begin position="57"/>
        <end position="212"/>
    </location>
</feature>